<accession>A0ABW2V3R0</accession>
<evidence type="ECO:0000256" key="1">
    <source>
        <dbReference type="SAM" id="MobiDB-lite"/>
    </source>
</evidence>
<comment type="caution">
    <text evidence="2">The sequence shown here is derived from an EMBL/GenBank/DDBJ whole genome shotgun (WGS) entry which is preliminary data.</text>
</comment>
<feature type="compositionally biased region" description="Low complexity" evidence="1">
    <location>
        <begin position="81"/>
        <end position="91"/>
    </location>
</feature>
<name>A0ABW2V3R0_9BACL</name>
<sequence>MGFVIAIALIAIGYVVMRGATADKMPSSGRNASAHRRRRPSSSANSIANPVYPHYPVYSDSHNHKHHADGCGNYSDNGSWGSTSPDSSCGGSSDGGSGGGGGD</sequence>
<evidence type="ECO:0000313" key="3">
    <source>
        <dbReference type="Proteomes" id="UP001596528"/>
    </source>
</evidence>
<dbReference type="EMBL" id="JBHTGQ010000014">
    <property type="protein sequence ID" value="MFC7749435.1"/>
    <property type="molecule type" value="Genomic_DNA"/>
</dbReference>
<reference evidence="3" key="1">
    <citation type="journal article" date="2019" name="Int. J. Syst. Evol. Microbiol.">
        <title>The Global Catalogue of Microorganisms (GCM) 10K type strain sequencing project: providing services to taxonomists for standard genome sequencing and annotation.</title>
        <authorList>
            <consortium name="The Broad Institute Genomics Platform"/>
            <consortium name="The Broad Institute Genome Sequencing Center for Infectious Disease"/>
            <person name="Wu L."/>
            <person name="Ma J."/>
        </authorList>
    </citation>
    <scope>NUCLEOTIDE SEQUENCE [LARGE SCALE GENOMIC DNA]</scope>
    <source>
        <strain evidence="3">JCM 18657</strain>
    </source>
</reference>
<dbReference type="Proteomes" id="UP001596528">
    <property type="component" value="Unassembled WGS sequence"/>
</dbReference>
<gene>
    <name evidence="2" type="ORF">ACFQWB_05680</name>
</gene>
<organism evidence="2 3">
    <name type="scientific">Paenibacillus thermoaerophilus</name>
    <dbReference type="NCBI Taxonomy" id="1215385"/>
    <lineage>
        <taxon>Bacteria</taxon>
        <taxon>Bacillati</taxon>
        <taxon>Bacillota</taxon>
        <taxon>Bacilli</taxon>
        <taxon>Bacillales</taxon>
        <taxon>Paenibacillaceae</taxon>
        <taxon>Paenibacillus</taxon>
    </lineage>
</organism>
<feature type="region of interest" description="Disordered" evidence="1">
    <location>
        <begin position="23"/>
        <end position="103"/>
    </location>
</feature>
<dbReference type="RefSeq" id="WP_138788490.1">
    <property type="nucleotide sequence ID" value="NZ_JBHTGQ010000014.1"/>
</dbReference>
<evidence type="ECO:0000313" key="2">
    <source>
        <dbReference type="EMBL" id="MFC7749435.1"/>
    </source>
</evidence>
<proteinExistence type="predicted"/>
<keyword evidence="3" id="KW-1185">Reference proteome</keyword>
<feature type="compositionally biased region" description="Gly residues" evidence="1">
    <location>
        <begin position="92"/>
        <end position="103"/>
    </location>
</feature>
<protein>
    <submittedName>
        <fullName evidence="2">Uncharacterized protein</fullName>
    </submittedName>
</protein>